<gene>
    <name evidence="2" type="ORF">EI97DRAFT_479940</name>
</gene>
<organism evidence="2 3">
    <name type="scientific">Westerdykella ornata</name>
    <dbReference type="NCBI Taxonomy" id="318751"/>
    <lineage>
        <taxon>Eukaryota</taxon>
        <taxon>Fungi</taxon>
        <taxon>Dikarya</taxon>
        <taxon>Ascomycota</taxon>
        <taxon>Pezizomycotina</taxon>
        <taxon>Dothideomycetes</taxon>
        <taxon>Pleosporomycetidae</taxon>
        <taxon>Pleosporales</taxon>
        <taxon>Sporormiaceae</taxon>
        <taxon>Westerdykella</taxon>
    </lineage>
</organism>
<evidence type="ECO:0000259" key="1">
    <source>
        <dbReference type="Pfam" id="PF18538"/>
    </source>
</evidence>
<evidence type="ECO:0000313" key="3">
    <source>
        <dbReference type="Proteomes" id="UP000800097"/>
    </source>
</evidence>
<protein>
    <recommendedName>
        <fullName evidence="1">DUF5624 domain-containing protein</fullName>
    </recommendedName>
</protein>
<dbReference type="Proteomes" id="UP000800097">
    <property type="component" value="Unassembled WGS sequence"/>
</dbReference>
<dbReference type="Pfam" id="PF18538">
    <property type="entry name" value="DUF5624"/>
    <property type="match status" value="1"/>
</dbReference>
<dbReference type="OrthoDB" id="408373at2759"/>
<dbReference type="InterPro" id="IPR041132">
    <property type="entry name" value="DUF5624"/>
</dbReference>
<proteinExistence type="predicted"/>
<dbReference type="GeneID" id="54555190"/>
<dbReference type="AlphaFoldDB" id="A0A6A6JB35"/>
<name>A0A6A6JB35_WESOR</name>
<dbReference type="EMBL" id="ML986507">
    <property type="protein sequence ID" value="KAF2273830.1"/>
    <property type="molecule type" value="Genomic_DNA"/>
</dbReference>
<dbReference type="RefSeq" id="XP_033651369.1">
    <property type="nucleotide sequence ID" value="XM_033802015.1"/>
</dbReference>
<sequence length="393" mass="43529">MARRQVDQNPAFLSLFSAYTGGPNSLGYKYRTAITETQASNPMIVCTATYIAIYPGNGQEPSMLPFRVLTKGFIELTAISHIGPAIATLAQMKAHNKDWKTHAQELLDATRAVKGANSESFWKDFVAGEAFVGREASIAAMTNYACDMTIHFLETVLADPDKLTARFVQDTFLETPLPGWNGTISYNKIMIATFFLNGLDSAYRMQNWFKQFNIDWKNAQVLITGQVGRPSAGVTFSTNSIVGVLTQSFPEFPLERLYIAPHGPAPEFQNGTADSLRPYESQFRELWSSLLAYAELGAEMFVGYPAFKIQENIHPVINSSTTAVSELPKITAPDDWFSMITRLRVTLEDARQTLSACVTDYAAQQLYENGFDLAKVTVTGLDGYDYVSGRAMT</sequence>
<evidence type="ECO:0000313" key="2">
    <source>
        <dbReference type="EMBL" id="KAF2273830.1"/>
    </source>
</evidence>
<accession>A0A6A6JB35</accession>
<feature type="domain" description="DUF5624" evidence="1">
    <location>
        <begin position="70"/>
        <end position="199"/>
    </location>
</feature>
<keyword evidence="3" id="KW-1185">Reference proteome</keyword>
<reference evidence="2" key="1">
    <citation type="journal article" date="2020" name="Stud. Mycol.">
        <title>101 Dothideomycetes genomes: a test case for predicting lifestyles and emergence of pathogens.</title>
        <authorList>
            <person name="Haridas S."/>
            <person name="Albert R."/>
            <person name="Binder M."/>
            <person name="Bloem J."/>
            <person name="Labutti K."/>
            <person name="Salamov A."/>
            <person name="Andreopoulos B."/>
            <person name="Baker S."/>
            <person name="Barry K."/>
            <person name="Bills G."/>
            <person name="Bluhm B."/>
            <person name="Cannon C."/>
            <person name="Castanera R."/>
            <person name="Culley D."/>
            <person name="Daum C."/>
            <person name="Ezra D."/>
            <person name="Gonzalez J."/>
            <person name="Henrissat B."/>
            <person name="Kuo A."/>
            <person name="Liang C."/>
            <person name="Lipzen A."/>
            <person name="Lutzoni F."/>
            <person name="Magnuson J."/>
            <person name="Mondo S."/>
            <person name="Nolan M."/>
            <person name="Ohm R."/>
            <person name="Pangilinan J."/>
            <person name="Park H.-J."/>
            <person name="Ramirez L."/>
            <person name="Alfaro M."/>
            <person name="Sun H."/>
            <person name="Tritt A."/>
            <person name="Yoshinaga Y."/>
            <person name="Zwiers L.-H."/>
            <person name="Turgeon B."/>
            <person name="Goodwin S."/>
            <person name="Spatafora J."/>
            <person name="Crous P."/>
            <person name="Grigoriev I."/>
        </authorList>
    </citation>
    <scope>NUCLEOTIDE SEQUENCE</scope>
    <source>
        <strain evidence="2">CBS 379.55</strain>
    </source>
</reference>